<dbReference type="AlphaFoldDB" id="A0A8T9BZU1"/>
<proteinExistence type="predicted"/>
<dbReference type="Proteomes" id="UP000469558">
    <property type="component" value="Unassembled WGS sequence"/>
</dbReference>
<comment type="caution">
    <text evidence="1">The sequence shown here is derived from an EMBL/GenBank/DDBJ whole genome shotgun (WGS) entry which is preliminary data.</text>
</comment>
<gene>
    <name evidence="1" type="ORF">LSUE1_G005021</name>
</gene>
<accession>A0A8T9BZU1</accession>
<evidence type="ECO:0000313" key="1">
    <source>
        <dbReference type="EMBL" id="TVY73401.1"/>
    </source>
</evidence>
<name>A0A8T9BZU1_9HELO</name>
<keyword evidence="2" id="KW-1185">Reference proteome</keyword>
<protein>
    <submittedName>
        <fullName evidence="1">Uncharacterized protein</fullName>
    </submittedName>
</protein>
<dbReference type="EMBL" id="QGMK01001088">
    <property type="protein sequence ID" value="TVY73401.1"/>
    <property type="molecule type" value="Genomic_DNA"/>
</dbReference>
<sequence>MAFFFKSRPRTSSIDLPKQAREQISKLDGPSGPAKAEELAKTLGQIKLTLQGTQGASYLSLDVALRYLLTPAV</sequence>
<reference evidence="1 2" key="1">
    <citation type="submission" date="2018-05" db="EMBL/GenBank/DDBJ databases">
        <title>Genome sequencing and assembly of the regulated plant pathogen Lachnellula willkommii and related sister species for the development of diagnostic species identification markers.</title>
        <authorList>
            <person name="Giroux E."/>
            <person name="Bilodeau G."/>
        </authorList>
    </citation>
    <scope>NUCLEOTIDE SEQUENCE [LARGE SCALE GENOMIC DNA]</scope>
    <source>
        <strain evidence="1 2">CBS 268.59</strain>
    </source>
</reference>
<organism evidence="1 2">
    <name type="scientific">Lachnellula suecica</name>
    <dbReference type="NCBI Taxonomy" id="602035"/>
    <lineage>
        <taxon>Eukaryota</taxon>
        <taxon>Fungi</taxon>
        <taxon>Dikarya</taxon>
        <taxon>Ascomycota</taxon>
        <taxon>Pezizomycotina</taxon>
        <taxon>Leotiomycetes</taxon>
        <taxon>Helotiales</taxon>
        <taxon>Lachnaceae</taxon>
        <taxon>Lachnellula</taxon>
    </lineage>
</organism>
<evidence type="ECO:0000313" key="2">
    <source>
        <dbReference type="Proteomes" id="UP000469558"/>
    </source>
</evidence>